<dbReference type="GO" id="GO:0016787">
    <property type="term" value="F:hydrolase activity"/>
    <property type="evidence" value="ECO:0007669"/>
    <property type="project" value="UniProtKB-KW"/>
</dbReference>
<dbReference type="PANTHER" id="PTHR43546">
    <property type="entry name" value="UPF0173 METAL-DEPENDENT HYDROLASE MJ1163-RELATED"/>
    <property type="match status" value="1"/>
</dbReference>
<evidence type="ECO:0000313" key="3">
    <source>
        <dbReference type="EMBL" id="MDQ2091064.1"/>
    </source>
</evidence>
<gene>
    <name evidence="3" type="ORF">NO357_14260</name>
</gene>
<dbReference type="InterPro" id="IPR001279">
    <property type="entry name" value="Metallo-B-lactamas"/>
</dbReference>
<dbReference type="PANTHER" id="PTHR43546:SF9">
    <property type="entry name" value="L-ASCORBATE-6-PHOSPHATE LACTONASE ULAG-RELATED"/>
    <property type="match status" value="1"/>
</dbReference>
<dbReference type="RefSeq" id="WP_306736352.1">
    <property type="nucleotide sequence ID" value="NZ_JANHAX010000004.1"/>
</dbReference>
<comment type="caution">
    <text evidence="3">The sequence shown here is derived from an EMBL/GenBank/DDBJ whole genome shotgun (WGS) entry which is preliminary data.</text>
</comment>
<dbReference type="InterPro" id="IPR036866">
    <property type="entry name" value="RibonucZ/Hydroxyglut_hydro"/>
</dbReference>
<reference evidence="3" key="2">
    <citation type="submission" date="2023-02" db="EMBL/GenBank/DDBJ databases">
        <title>'Rhodoalgimonas zhirmunskyi' gen. nov., isolated from a red alga.</title>
        <authorList>
            <person name="Nedashkovskaya O.I."/>
            <person name="Otstavnykh N.Y."/>
            <person name="Bystritskaya E.P."/>
            <person name="Balabanova L.A."/>
            <person name="Isaeva M.P."/>
        </authorList>
    </citation>
    <scope>NUCLEOTIDE SEQUENCE</scope>
    <source>
        <strain evidence="3">KCTC 52189</strain>
    </source>
</reference>
<organism evidence="3 4">
    <name type="scientific">Marimonas arenosa</name>
    <dbReference type="NCBI Taxonomy" id="1795305"/>
    <lineage>
        <taxon>Bacteria</taxon>
        <taxon>Pseudomonadati</taxon>
        <taxon>Pseudomonadota</taxon>
        <taxon>Alphaproteobacteria</taxon>
        <taxon>Rhodobacterales</taxon>
        <taxon>Paracoccaceae</taxon>
        <taxon>Marimonas</taxon>
    </lineage>
</organism>
<dbReference type="InterPro" id="IPR050114">
    <property type="entry name" value="UPF0173_UPF0282_UlaG_hydrolase"/>
</dbReference>
<evidence type="ECO:0000256" key="1">
    <source>
        <dbReference type="ARBA" id="ARBA00022801"/>
    </source>
</evidence>
<accession>A0AAE3WEF0</accession>
<dbReference type="Proteomes" id="UP001226762">
    <property type="component" value="Unassembled WGS sequence"/>
</dbReference>
<reference evidence="3" key="1">
    <citation type="submission" date="2022-07" db="EMBL/GenBank/DDBJ databases">
        <authorList>
            <person name="Otstavnykh N."/>
            <person name="Isaeva M."/>
            <person name="Bystritskaya E."/>
        </authorList>
    </citation>
    <scope>NUCLEOTIDE SEQUENCE</scope>
    <source>
        <strain evidence="3">KCTC 52189</strain>
    </source>
</reference>
<keyword evidence="1" id="KW-0378">Hydrolase</keyword>
<proteinExistence type="predicted"/>
<keyword evidence="4" id="KW-1185">Reference proteome</keyword>
<evidence type="ECO:0000313" key="4">
    <source>
        <dbReference type="Proteomes" id="UP001226762"/>
    </source>
</evidence>
<dbReference type="Pfam" id="PF12706">
    <property type="entry name" value="Lactamase_B_2"/>
    <property type="match status" value="1"/>
</dbReference>
<protein>
    <submittedName>
        <fullName evidence="3">MBL fold metallo-hydrolase</fullName>
    </submittedName>
</protein>
<dbReference type="Gene3D" id="3.60.15.10">
    <property type="entry name" value="Ribonuclease Z/Hydroxyacylglutathione hydrolase-like"/>
    <property type="match status" value="1"/>
</dbReference>
<dbReference type="AlphaFoldDB" id="A0AAE3WEF0"/>
<evidence type="ECO:0000259" key="2">
    <source>
        <dbReference type="SMART" id="SM00849"/>
    </source>
</evidence>
<feature type="domain" description="Metallo-beta-lactamase" evidence="2">
    <location>
        <begin position="6"/>
        <end position="218"/>
    </location>
</feature>
<dbReference type="EMBL" id="JANHAX010000004">
    <property type="protein sequence ID" value="MDQ2091064.1"/>
    <property type="molecule type" value="Genomic_DNA"/>
</dbReference>
<sequence length="256" mass="27800">MEIQQIRNATLIIEFAGKRFLVDPMLSAKDSLPPFAGTPNDHKRNPLVELPIGLDDITNVDAVIVTHTHLDHWDGAAADTLPKTLPLFVQHEADAGKIREAGFTDIRLLSENSSFDDIALIKTPGQHGSDEAMRRLGDRLGEVCGVVFRHPAEETLYLAGDTVWNDDVADNLSRHAPGVVILNCGDAQINGIGSIIMGRADLLEVSNAAPRANIVATHMEAVNHAVLTRQELKTFAATSGIESRVHVPNDGETLRF</sequence>
<dbReference type="SUPFAM" id="SSF56281">
    <property type="entry name" value="Metallo-hydrolase/oxidoreductase"/>
    <property type="match status" value="1"/>
</dbReference>
<dbReference type="SMART" id="SM00849">
    <property type="entry name" value="Lactamase_B"/>
    <property type="match status" value="1"/>
</dbReference>
<name>A0AAE3WEF0_9RHOB</name>